<proteinExistence type="predicted"/>
<dbReference type="Proteomes" id="UP000028045">
    <property type="component" value="Unassembled WGS sequence"/>
</dbReference>
<evidence type="ECO:0000313" key="4">
    <source>
        <dbReference type="EMBL" id="KEY65668.1"/>
    </source>
</evidence>
<dbReference type="InterPro" id="IPR052400">
    <property type="entry name" value="Zn2-C6_fungal_TF"/>
</dbReference>
<dbReference type="HOGENOM" id="CLU_024934_6_2_1"/>
<dbReference type="EMBL" id="KL648690">
    <property type="protein sequence ID" value="KEY65668.1"/>
    <property type="molecule type" value="Genomic_DNA"/>
</dbReference>
<dbReference type="PANTHER" id="PTHR47657:SF14">
    <property type="entry name" value="ZN(2)-C6 FUNGAL-TYPE DOMAIN-CONTAINING PROTEIN"/>
    <property type="match status" value="1"/>
</dbReference>
<feature type="domain" description="Zn(2)-C6 fungal-type" evidence="3">
    <location>
        <begin position="13"/>
        <end position="43"/>
    </location>
</feature>
<accession>A0A084AK39</accession>
<evidence type="ECO:0000313" key="5">
    <source>
        <dbReference type="Proteomes" id="UP000028045"/>
    </source>
</evidence>
<dbReference type="InterPro" id="IPR036864">
    <property type="entry name" value="Zn2-C6_fun-type_DNA-bd_sf"/>
</dbReference>
<keyword evidence="5" id="KW-1185">Reference proteome</keyword>
<dbReference type="PROSITE" id="PS00463">
    <property type="entry name" value="ZN2_CY6_FUNGAL_1"/>
    <property type="match status" value="1"/>
</dbReference>
<evidence type="ECO:0000256" key="2">
    <source>
        <dbReference type="SAM" id="MobiDB-lite"/>
    </source>
</evidence>
<dbReference type="CDD" id="cd00067">
    <property type="entry name" value="GAL4"/>
    <property type="match status" value="1"/>
</dbReference>
<dbReference type="Gene3D" id="4.10.240.10">
    <property type="entry name" value="Zn(2)-C6 fungal-type DNA-binding domain"/>
    <property type="match status" value="1"/>
</dbReference>
<dbReference type="Pfam" id="PF00172">
    <property type="entry name" value="Zn_clus"/>
    <property type="match status" value="1"/>
</dbReference>
<evidence type="ECO:0000259" key="3">
    <source>
        <dbReference type="PROSITE" id="PS50048"/>
    </source>
</evidence>
<dbReference type="PANTHER" id="PTHR47657">
    <property type="entry name" value="STEROL REGULATORY ELEMENT-BINDING PROTEIN ECM22"/>
    <property type="match status" value="1"/>
</dbReference>
<dbReference type="AlphaFoldDB" id="A0A084AK39"/>
<dbReference type="GO" id="GO:0000981">
    <property type="term" value="F:DNA-binding transcription factor activity, RNA polymerase II-specific"/>
    <property type="evidence" value="ECO:0007669"/>
    <property type="project" value="InterPro"/>
</dbReference>
<name>A0A084AK39_STACB</name>
<dbReference type="SUPFAM" id="SSF57701">
    <property type="entry name" value="Zn2/Cys6 DNA-binding domain"/>
    <property type="match status" value="1"/>
</dbReference>
<dbReference type="GO" id="GO:0008270">
    <property type="term" value="F:zinc ion binding"/>
    <property type="evidence" value="ECO:0007669"/>
    <property type="project" value="InterPro"/>
</dbReference>
<reference evidence="4 5" key="1">
    <citation type="journal article" date="2014" name="BMC Genomics">
        <title>Comparative genome sequencing reveals chemotype-specific gene clusters in the toxigenic black mold Stachybotrys.</title>
        <authorList>
            <person name="Semeiks J."/>
            <person name="Borek D."/>
            <person name="Otwinowski Z."/>
            <person name="Grishin N.V."/>
        </authorList>
    </citation>
    <scope>NUCLEOTIDE SEQUENCE [LARGE SCALE GENOMIC DNA]</scope>
    <source>
        <strain evidence="5">CBS 109288 / IBT 7711</strain>
    </source>
</reference>
<dbReference type="SMART" id="SM00066">
    <property type="entry name" value="GAL4"/>
    <property type="match status" value="1"/>
</dbReference>
<sequence>MPPRRSHKKSRAGCRRCKIRKIKCDEVHPRCGNCAKHGVQCDFHSPDVLDELTSPATPTISLASAATPVPVSVASTAESPLQTNSATLAVPQTPSIRTSPVPASPTPLFSQPSLFPQPISTGQIDRLMELRLMHHYVTVTSKTLLASSTAAEDIWRVTVPQMAFEGRGYLADAILSVAALHIRSQTPDDKAIVRASHAYAASTFSEYCASLNGGITPDNAEALFLTASLIAFQATAVRLFVKDDIEPGSTGSGSRYTLPMAWFHAFQGVKTVVASSWQWVRNSTVVKVIIESQPGLQLDLNPLGPNSFFGHLLEGLEQELAGEDPQLFSATAQAYAHAVSVLNYTHKTAYAPTALAFPATVSRRFIDLVEAKRPRALAIIACFFALLKRLDDVWWLHDVTRREVMGLVSLFETGSQWWRHLEWPIRIALWEGGPISPDVWGVKWNTDMQPREDMEETMVSHIELMVNALAQQAQAMPSMPATPGPEEWALDAASPD</sequence>
<gene>
    <name evidence="4" type="ORF">S7711_08739</name>
</gene>
<dbReference type="PROSITE" id="PS50048">
    <property type="entry name" value="ZN2_CY6_FUNGAL_2"/>
    <property type="match status" value="1"/>
</dbReference>
<organism evidence="4 5">
    <name type="scientific">Stachybotrys chartarum (strain CBS 109288 / IBT 7711)</name>
    <name type="common">Toxic black mold</name>
    <name type="synonym">Stilbospora chartarum</name>
    <dbReference type="NCBI Taxonomy" id="1280523"/>
    <lineage>
        <taxon>Eukaryota</taxon>
        <taxon>Fungi</taxon>
        <taxon>Dikarya</taxon>
        <taxon>Ascomycota</taxon>
        <taxon>Pezizomycotina</taxon>
        <taxon>Sordariomycetes</taxon>
        <taxon>Hypocreomycetidae</taxon>
        <taxon>Hypocreales</taxon>
        <taxon>Stachybotryaceae</taxon>
        <taxon>Stachybotrys</taxon>
    </lineage>
</organism>
<evidence type="ECO:0000256" key="1">
    <source>
        <dbReference type="ARBA" id="ARBA00023242"/>
    </source>
</evidence>
<dbReference type="OrthoDB" id="3031538at2759"/>
<dbReference type="InterPro" id="IPR001138">
    <property type="entry name" value="Zn2Cys6_DnaBD"/>
</dbReference>
<keyword evidence="1" id="KW-0539">Nucleus</keyword>
<feature type="region of interest" description="Disordered" evidence="2">
    <location>
        <begin position="475"/>
        <end position="496"/>
    </location>
</feature>
<protein>
    <recommendedName>
        <fullName evidence="3">Zn(2)-C6 fungal-type domain-containing protein</fullName>
    </recommendedName>
</protein>